<reference evidence="2 3" key="1">
    <citation type="journal article" date="2006" name="PLoS Genet.">
        <title>Comparative genomics of emerging human ehrlichiosis agents.</title>
        <authorList>
            <person name="Dunning Hotopp J.C."/>
            <person name="Lin M."/>
            <person name="Madupu R."/>
            <person name="Crabtree J."/>
            <person name="Angiuoli S.V."/>
            <person name="Eisen J.A."/>
            <person name="Seshadri R."/>
            <person name="Ren Q."/>
            <person name="Wu M."/>
            <person name="Utterback T.R."/>
            <person name="Smith S."/>
            <person name="Lewis M."/>
            <person name="Khouri H."/>
            <person name="Zhang C."/>
            <person name="Niu H."/>
            <person name="Lin Q."/>
            <person name="Ohashi N."/>
            <person name="Zhi N."/>
            <person name="Nelson W."/>
            <person name="Brinkac L.M."/>
            <person name="Dodson R.J."/>
            <person name="Rosovitz M.J."/>
            <person name="Sundaram J."/>
            <person name="Daugherty S.C."/>
            <person name="Davidsen T."/>
            <person name="Durkin A.S."/>
            <person name="Gwinn M."/>
            <person name="Haft D.H."/>
            <person name="Selengut J.D."/>
            <person name="Sullivan S.A."/>
            <person name="Zafar N."/>
            <person name="Zhou L."/>
            <person name="Benahmed F."/>
            <person name="Forberger H."/>
            <person name="Halpin R."/>
            <person name="Mulligan S."/>
            <person name="Robinson J."/>
            <person name="White O."/>
            <person name="Rikihisa Y."/>
            <person name="Tettelin H."/>
        </authorList>
    </citation>
    <scope>NUCLEOTIDE SEQUENCE [LARGE SCALE GENOMIC DNA]</scope>
    <source>
        <strain evidence="3">ATCC CRL-10679 / Arkansas</strain>
    </source>
</reference>
<dbReference type="EMBL" id="CP000236">
    <property type="protein sequence ID" value="ABD44520.1"/>
    <property type="molecule type" value="Genomic_DNA"/>
</dbReference>
<gene>
    <name evidence="2" type="ordered locus">ECH_0569</name>
</gene>
<keyword evidence="3" id="KW-1185">Reference proteome</keyword>
<keyword evidence="1" id="KW-0812">Transmembrane</keyword>
<feature type="transmembrane region" description="Helical" evidence="1">
    <location>
        <begin position="12"/>
        <end position="34"/>
    </location>
</feature>
<dbReference type="STRING" id="205920.ECH_0569"/>
<name>Q2GGQ2_EHRCR</name>
<accession>Q2GGQ2</accession>
<dbReference type="Proteomes" id="UP000008320">
    <property type="component" value="Chromosome"/>
</dbReference>
<evidence type="ECO:0000256" key="1">
    <source>
        <dbReference type="SAM" id="Phobius"/>
    </source>
</evidence>
<keyword evidence="1" id="KW-0472">Membrane</keyword>
<dbReference type="KEGG" id="ech:ECH_0569"/>
<evidence type="ECO:0000313" key="3">
    <source>
        <dbReference type="Proteomes" id="UP000008320"/>
    </source>
</evidence>
<dbReference type="AlphaFoldDB" id="Q2GGQ2"/>
<keyword evidence="1" id="KW-1133">Transmembrane helix</keyword>
<organism evidence="2 3">
    <name type="scientific">Ehrlichia chaffeensis (strain ATCC CRL-10679 / Arkansas)</name>
    <dbReference type="NCBI Taxonomy" id="205920"/>
    <lineage>
        <taxon>Bacteria</taxon>
        <taxon>Pseudomonadati</taxon>
        <taxon>Pseudomonadota</taxon>
        <taxon>Alphaproteobacteria</taxon>
        <taxon>Rickettsiales</taxon>
        <taxon>Anaplasmataceae</taxon>
        <taxon>Ehrlichia</taxon>
    </lineage>
</organism>
<protein>
    <submittedName>
        <fullName evidence="2">Uncharacterized protein</fullName>
    </submittedName>
</protein>
<sequence>MKVILYYVNFKIAHLILMIINMCTFMIHTFYYIFNVNNKYLVFKFILTLKGDIY</sequence>
<dbReference type="HOGENOM" id="CLU_3042969_0_0_5"/>
<proteinExistence type="predicted"/>
<evidence type="ECO:0000313" key="2">
    <source>
        <dbReference type="EMBL" id="ABD44520.1"/>
    </source>
</evidence>